<dbReference type="InterPro" id="IPR000210">
    <property type="entry name" value="BTB/POZ_dom"/>
</dbReference>
<accession>A0A914QQU4</accession>
<feature type="domain" description="MATH" evidence="2">
    <location>
        <begin position="7"/>
        <end position="130"/>
    </location>
</feature>
<evidence type="ECO:0000313" key="4">
    <source>
        <dbReference type="WBParaSite" id="PDA_v2.g3925.t1"/>
    </source>
</evidence>
<feature type="domain" description="BTB" evidence="1">
    <location>
        <begin position="159"/>
        <end position="222"/>
    </location>
</feature>
<reference evidence="4" key="1">
    <citation type="submission" date="2022-11" db="UniProtKB">
        <authorList>
            <consortium name="WormBaseParasite"/>
        </authorList>
    </citation>
    <scope>IDENTIFICATION</scope>
</reference>
<evidence type="ECO:0000313" key="3">
    <source>
        <dbReference type="Proteomes" id="UP000887578"/>
    </source>
</evidence>
<dbReference type="SUPFAM" id="SSF54695">
    <property type="entry name" value="POZ domain"/>
    <property type="match status" value="1"/>
</dbReference>
<dbReference type="GO" id="GO:0030163">
    <property type="term" value="P:protein catabolic process"/>
    <property type="evidence" value="ECO:0007669"/>
    <property type="project" value="UniProtKB-ARBA"/>
</dbReference>
<keyword evidence="3" id="KW-1185">Reference proteome</keyword>
<dbReference type="Gene3D" id="3.30.710.10">
    <property type="entry name" value="Potassium Channel Kv1.1, Chain A"/>
    <property type="match status" value="1"/>
</dbReference>
<dbReference type="InterPro" id="IPR002083">
    <property type="entry name" value="MATH/TRAF_dom"/>
</dbReference>
<dbReference type="CDD" id="cd18186">
    <property type="entry name" value="BTB_POZ_ZBTB_KLHL-like"/>
    <property type="match status" value="1"/>
</dbReference>
<dbReference type="Pfam" id="PF22486">
    <property type="entry name" value="MATH_2"/>
    <property type="match status" value="1"/>
</dbReference>
<sequence length="322" mass="36900">MLQIETPIQINWQIKESTLRKTIKDSLFSSEKHTLIPGVKYYAQIYPNGKYDKEKGKIQLYLQITFPKNYTEPLQVTFSFSVPTANYSKTYTSTYEKSQGCGGIYFTREDLFKEENQYIVDGYMNLQINGTIQCQKYVTVTDKFKPNDLAESLWNSDNKDFTIIVDGKAIMALKCILAHRSKYFAAMFNSGMTESKENKASITGFPYSIVETVIKACYDCDITDFIVDDNINLLLSFMDLHEFVGLKASLETYLIQKINLSNVITLANSSIKSNSADLKNGCLKFIMYCMNNSVAIDDHENLDDEIKDEIWRQSFLKRVDTA</sequence>
<dbReference type="InterPro" id="IPR008974">
    <property type="entry name" value="TRAF-like"/>
</dbReference>
<dbReference type="Pfam" id="PF00651">
    <property type="entry name" value="BTB"/>
    <property type="match status" value="1"/>
</dbReference>
<proteinExistence type="predicted"/>
<dbReference type="PROSITE" id="PS50144">
    <property type="entry name" value="MATH"/>
    <property type="match status" value="1"/>
</dbReference>
<dbReference type="Gene3D" id="2.60.210.10">
    <property type="entry name" value="Apoptosis, Tumor Necrosis Factor Receptor Associated Protein 2, Chain A"/>
    <property type="match status" value="1"/>
</dbReference>
<dbReference type="SUPFAM" id="SSF49599">
    <property type="entry name" value="TRAF domain-like"/>
    <property type="match status" value="1"/>
</dbReference>
<dbReference type="PROSITE" id="PS50097">
    <property type="entry name" value="BTB"/>
    <property type="match status" value="1"/>
</dbReference>
<evidence type="ECO:0000259" key="1">
    <source>
        <dbReference type="PROSITE" id="PS50097"/>
    </source>
</evidence>
<dbReference type="WBParaSite" id="PDA_v2.g3925.t1">
    <property type="protein sequence ID" value="PDA_v2.g3925.t1"/>
    <property type="gene ID" value="PDA_v2.g3925"/>
</dbReference>
<organism evidence="3 4">
    <name type="scientific">Panagrolaimus davidi</name>
    <dbReference type="NCBI Taxonomy" id="227884"/>
    <lineage>
        <taxon>Eukaryota</taxon>
        <taxon>Metazoa</taxon>
        <taxon>Ecdysozoa</taxon>
        <taxon>Nematoda</taxon>
        <taxon>Chromadorea</taxon>
        <taxon>Rhabditida</taxon>
        <taxon>Tylenchina</taxon>
        <taxon>Panagrolaimomorpha</taxon>
        <taxon>Panagrolaimoidea</taxon>
        <taxon>Panagrolaimidae</taxon>
        <taxon>Panagrolaimus</taxon>
    </lineage>
</organism>
<protein>
    <submittedName>
        <fullName evidence="4">BTB domain-containing protein</fullName>
    </submittedName>
</protein>
<dbReference type="PANTHER" id="PTHR24413">
    <property type="entry name" value="SPECKLE-TYPE POZ PROTEIN"/>
    <property type="match status" value="1"/>
</dbReference>
<dbReference type="Proteomes" id="UP000887578">
    <property type="component" value="Unplaced"/>
</dbReference>
<evidence type="ECO:0000259" key="2">
    <source>
        <dbReference type="PROSITE" id="PS50144"/>
    </source>
</evidence>
<name>A0A914QQU4_9BILA</name>
<dbReference type="SMART" id="SM00225">
    <property type="entry name" value="BTB"/>
    <property type="match status" value="1"/>
</dbReference>
<dbReference type="InterPro" id="IPR011333">
    <property type="entry name" value="SKP1/BTB/POZ_sf"/>
</dbReference>
<dbReference type="AlphaFoldDB" id="A0A914QQU4"/>